<evidence type="ECO:0000256" key="1">
    <source>
        <dbReference type="SAM" id="MobiDB-lite"/>
    </source>
</evidence>
<dbReference type="EMBL" id="JAAIUW010000009">
    <property type="protein sequence ID" value="KAF7817697.1"/>
    <property type="molecule type" value="Genomic_DNA"/>
</dbReference>
<organism evidence="2 3">
    <name type="scientific">Senna tora</name>
    <dbReference type="NCBI Taxonomy" id="362788"/>
    <lineage>
        <taxon>Eukaryota</taxon>
        <taxon>Viridiplantae</taxon>
        <taxon>Streptophyta</taxon>
        <taxon>Embryophyta</taxon>
        <taxon>Tracheophyta</taxon>
        <taxon>Spermatophyta</taxon>
        <taxon>Magnoliopsida</taxon>
        <taxon>eudicotyledons</taxon>
        <taxon>Gunneridae</taxon>
        <taxon>Pentapetalae</taxon>
        <taxon>rosids</taxon>
        <taxon>fabids</taxon>
        <taxon>Fabales</taxon>
        <taxon>Fabaceae</taxon>
        <taxon>Caesalpinioideae</taxon>
        <taxon>Cassia clade</taxon>
        <taxon>Senna</taxon>
    </lineage>
</organism>
<protein>
    <submittedName>
        <fullName evidence="2">Uncharacterized protein</fullName>
    </submittedName>
</protein>
<proteinExistence type="predicted"/>
<accession>A0A834TB79</accession>
<keyword evidence="3" id="KW-1185">Reference proteome</keyword>
<name>A0A834TB79_9FABA</name>
<dbReference type="AlphaFoldDB" id="A0A834TB79"/>
<feature type="compositionally biased region" description="Gly residues" evidence="1">
    <location>
        <begin position="1"/>
        <end position="12"/>
    </location>
</feature>
<reference evidence="2" key="1">
    <citation type="submission" date="2020-09" db="EMBL/GenBank/DDBJ databases">
        <title>Genome-Enabled Discovery of Anthraquinone Biosynthesis in Senna tora.</title>
        <authorList>
            <person name="Kang S.-H."/>
            <person name="Pandey R.P."/>
            <person name="Lee C.-M."/>
            <person name="Sim J.-S."/>
            <person name="Jeong J.-T."/>
            <person name="Choi B.-S."/>
            <person name="Jung M."/>
            <person name="Ginzburg D."/>
            <person name="Zhao K."/>
            <person name="Won S.Y."/>
            <person name="Oh T.-J."/>
            <person name="Yu Y."/>
            <person name="Kim N.-H."/>
            <person name="Lee O.R."/>
            <person name="Lee T.-H."/>
            <person name="Bashyal P."/>
            <person name="Kim T.-S."/>
            <person name="Lee W.-H."/>
            <person name="Kawkins C."/>
            <person name="Kim C.-K."/>
            <person name="Kim J.S."/>
            <person name="Ahn B.O."/>
            <person name="Rhee S.Y."/>
            <person name="Sohng J.K."/>
        </authorList>
    </citation>
    <scope>NUCLEOTIDE SEQUENCE</scope>
    <source>
        <tissue evidence="2">Leaf</tissue>
    </source>
</reference>
<evidence type="ECO:0000313" key="3">
    <source>
        <dbReference type="Proteomes" id="UP000634136"/>
    </source>
</evidence>
<dbReference type="Proteomes" id="UP000634136">
    <property type="component" value="Unassembled WGS sequence"/>
</dbReference>
<comment type="caution">
    <text evidence="2">The sequence shown here is derived from an EMBL/GenBank/DDBJ whole genome shotgun (WGS) entry which is preliminary data.</text>
</comment>
<feature type="region of interest" description="Disordered" evidence="1">
    <location>
        <begin position="1"/>
        <end position="26"/>
    </location>
</feature>
<gene>
    <name evidence="2" type="ORF">G2W53_031666</name>
</gene>
<sequence>MGKGDTGGGWVGLMGPVLRPLSRRRP</sequence>
<evidence type="ECO:0000313" key="2">
    <source>
        <dbReference type="EMBL" id="KAF7817697.1"/>
    </source>
</evidence>